<keyword evidence="2" id="KW-1185">Reference proteome</keyword>
<dbReference type="EMBL" id="FMZO01000013">
    <property type="protein sequence ID" value="SDD77604.1"/>
    <property type="molecule type" value="Genomic_DNA"/>
</dbReference>
<proteinExistence type="predicted"/>
<dbReference type="Proteomes" id="UP000198757">
    <property type="component" value="Unassembled WGS sequence"/>
</dbReference>
<name>A0A1G6XH97_NIADE</name>
<dbReference type="RefSeq" id="WP_090391916.1">
    <property type="nucleotide sequence ID" value="NZ_FMZO01000013.1"/>
</dbReference>
<evidence type="ECO:0000313" key="1">
    <source>
        <dbReference type="EMBL" id="SDD77604.1"/>
    </source>
</evidence>
<dbReference type="STRING" id="1285928.SAMN04487894_11378"/>
<reference evidence="2" key="1">
    <citation type="submission" date="2016-10" db="EMBL/GenBank/DDBJ databases">
        <authorList>
            <person name="Varghese N."/>
            <person name="Submissions S."/>
        </authorList>
    </citation>
    <scope>NUCLEOTIDE SEQUENCE [LARGE SCALE GENOMIC DNA]</scope>
    <source>
        <strain evidence="2">DSM 25811 / CCM 8410 / LMG 26954 / E90</strain>
    </source>
</reference>
<evidence type="ECO:0000313" key="2">
    <source>
        <dbReference type="Proteomes" id="UP000198757"/>
    </source>
</evidence>
<sequence length="388" mass="45195">MLPKLFELHFSQLLAEWKTSKYNSYSDVRKKEYHDNLAIIIQKLELEDFSSMTGSELSQRFYIINFVFKSLEFLNHSTTSTIPFELVYVLELALNDWSSSDQYLIVTSLVNELNGFSFDNTLTSADLLYKVIELLYGVTFKQKLIQINLPKTISKDYLANVVLYHELGHFIEKTYVIGRVIYLELLKAMKSGLPPNDERDVIQYFPYLSDPDLVDELEKNYGPGNIFAMHICEYFCDLFASQYIKDCANYYLEYITLNSVKYSSSHPSTVNRIIFINNHLTGKSGYVINEYKRIIKDITGREIENRSKDFSSQNFEKLIPFDVTDPQELHGLFIYGWKVWLDDWKNINSASGIKFSLSSFNVYEVINNLIEKSIGNFIITKEWNSIPK</sequence>
<accession>A0A1G6XH97</accession>
<dbReference type="OrthoDB" id="8078993at2"/>
<dbReference type="AlphaFoldDB" id="A0A1G6XH97"/>
<protein>
    <submittedName>
        <fullName evidence="1">Uncharacterized protein</fullName>
    </submittedName>
</protein>
<gene>
    <name evidence="1" type="ORF">SAMN04487894_11378</name>
</gene>
<organism evidence="1 2">
    <name type="scientific">Niabella drilacis (strain DSM 25811 / CCM 8410 / CCUG 62505 / LMG 26954 / E90)</name>
    <dbReference type="NCBI Taxonomy" id="1285928"/>
    <lineage>
        <taxon>Bacteria</taxon>
        <taxon>Pseudomonadati</taxon>
        <taxon>Bacteroidota</taxon>
        <taxon>Chitinophagia</taxon>
        <taxon>Chitinophagales</taxon>
        <taxon>Chitinophagaceae</taxon>
        <taxon>Niabella</taxon>
    </lineage>
</organism>